<evidence type="ECO:0000256" key="2">
    <source>
        <dbReference type="SAM" id="Phobius"/>
    </source>
</evidence>
<keyword evidence="2" id="KW-1133">Transmembrane helix</keyword>
<comment type="caution">
    <text evidence="3">The sequence shown here is derived from an EMBL/GenBank/DDBJ whole genome shotgun (WGS) entry which is preliminary data.</text>
</comment>
<accession>A0AAD6PQ17</accession>
<dbReference type="EMBL" id="JAQIZT010000018">
    <property type="protein sequence ID" value="KAJ6956863.1"/>
    <property type="molecule type" value="Genomic_DNA"/>
</dbReference>
<sequence>MEQKLRRRPHIQPRVHCKYMGVSKFDDITSIGNQIISTKGEKNVRGTSDLILIDYIYTSCLILTFHAWAEELLELTSDLEEGRINSGELTALGVDNERCIVSSAIALNLLSSGRTTFPRSGLSFRLNSAHFSDRSAKSKSLKIFKIEAPVENLFGYVPLAETVTFLELHPDQFAELLLQPQLLLWIWLFPFLQLPTQLPRLTVLLLISALLPFSSAGALLPAKTECLFASGTIMQMLLLYISAIEMNDCMLLPRLMAAGHFHVRRVIIQNAGNMLSMLALPELTNDISLSGTESSPYDFPFKPLLVNGDLFSEAKNLMFVLQETDRFSLFSSGDSKRHSRSSIRVQNDFDEKFQAFPFKFTLKENEDFIFYTYIFTCAETAERKEQILGIRIFGTNKLTASRGMHLKCSLSQSSSRSKEVPSNIIGRAAAPRQQSSK</sequence>
<gene>
    <name evidence="3" type="ORF">NC653_038928</name>
</gene>
<evidence type="ECO:0000313" key="4">
    <source>
        <dbReference type="Proteomes" id="UP001164929"/>
    </source>
</evidence>
<name>A0AAD6PQ17_9ROSI</name>
<dbReference type="Proteomes" id="UP001164929">
    <property type="component" value="Chromosome 18"/>
</dbReference>
<dbReference type="AlphaFoldDB" id="A0AAD6PQ17"/>
<reference evidence="3 4" key="1">
    <citation type="journal article" date="2023" name="Mol. Ecol. Resour.">
        <title>Chromosome-level genome assembly of a triploid poplar Populus alba 'Berolinensis'.</title>
        <authorList>
            <person name="Chen S."/>
            <person name="Yu Y."/>
            <person name="Wang X."/>
            <person name="Wang S."/>
            <person name="Zhang T."/>
            <person name="Zhou Y."/>
            <person name="He R."/>
            <person name="Meng N."/>
            <person name="Wang Y."/>
            <person name="Liu W."/>
            <person name="Liu Z."/>
            <person name="Liu J."/>
            <person name="Guo Q."/>
            <person name="Huang H."/>
            <person name="Sederoff R.R."/>
            <person name="Wang G."/>
            <person name="Qu G."/>
            <person name="Chen S."/>
        </authorList>
    </citation>
    <scope>NUCLEOTIDE SEQUENCE [LARGE SCALE GENOMIC DNA]</scope>
    <source>
        <strain evidence="3">SC-2020</strain>
    </source>
</reference>
<keyword evidence="2" id="KW-0472">Membrane</keyword>
<proteinExistence type="predicted"/>
<keyword evidence="4" id="KW-1185">Reference proteome</keyword>
<feature type="transmembrane region" description="Helical" evidence="2">
    <location>
        <begin position="227"/>
        <end position="246"/>
    </location>
</feature>
<keyword evidence="2" id="KW-0812">Transmembrane</keyword>
<evidence type="ECO:0000313" key="3">
    <source>
        <dbReference type="EMBL" id="KAJ6956863.1"/>
    </source>
</evidence>
<evidence type="ECO:0000256" key="1">
    <source>
        <dbReference type="SAM" id="MobiDB-lite"/>
    </source>
</evidence>
<organism evidence="3 4">
    <name type="scientific">Populus alba x Populus x berolinensis</name>
    <dbReference type="NCBI Taxonomy" id="444605"/>
    <lineage>
        <taxon>Eukaryota</taxon>
        <taxon>Viridiplantae</taxon>
        <taxon>Streptophyta</taxon>
        <taxon>Embryophyta</taxon>
        <taxon>Tracheophyta</taxon>
        <taxon>Spermatophyta</taxon>
        <taxon>Magnoliopsida</taxon>
        <taxon>eudicotyledons</taxon>
        <taxon>Gunneridae</taxon>
        <taxon>Pentapetalae</taxon>
        <taxon>rosids</taxon>
        <taxon>fabids</taxon>
        <taxon>Malpighiales</taxon>
        <taxon>Salicaceae</taxon>
        <taxon>Saliceae</taxon>
        <taxon>Populus</taxon>
    </lineage>
</organism>
<protein>
    <submittedName>
        <fullName evidence="3">Uncharacterized protein</fullName>
    </submittedName>
</protein>
<feature type="region of interest" description="Disordered" evidence="1">
    <location>
        <begin position="411"/>
        <end position="437"/>
    </location>
</feature>
<feature type="transmembrane region" description="Helical" evidence="2">
    <location>
        <begin position="201"/>
        <end position="221"/>
    </location>
</feature>